<dbReference type="AlphaFoldDB" id="A0AA35T2Y9"/>
<accession>A0AA35T2Y9</accession>
<keyword evidence="2" id="KW-1185">Reference proteome</keyword>
<reference evidence="1" key="1">
    <citation type="submission" date="2023-03" db="EMBL/GenBank/DDBJ databases">
        <authorList>
            <person name="Steffen K."/>
            <person name="Cardenas P."/>
        </authorList>
    </citation>
    <scope>NUCLEOTIDE SEQUENCE</scope>
</reference>
<organism evidence="1 2">
    <name type="scientific">Geodia barretti</name>
    <name type="common">Barrett's horny sponge</name>
    <dbReference type="NCBI Taxonomy" id="519541"/>
    <lineage>
        <taxon>Eukaryota</taxon>
        <taxon>Metazoa</taxon>
        <taxon>Porifera</taxon>
        <taxon>Demospongiae</taxon>
        <taxon>Heteroscleromorpha</taxon>
        <taxon>Tetractinellida</taxon>
        <taxon>Astrophorina</taxon>
        <taxon>Geodiidae</taxon>
        <taxon>Geodia</taxon>
    </lineage>
</organism>
<evidence type="ECO:0000313" key="2">
    <source>
        <dbReference type="Proteomes" id="UP001174909"/>
    </source>
</evidence>
<proteinExistence type="predicted"/>
<gene>
    <name evidence="1" type="ORF">GBAR_LOCUS22389</name>
</gene>
<protein>
    <submittedName>
        <fullName evidence="1">Uncharacterized protein</fullName>
    </submittedName>
</protein>
<comment type="caution">
    <text evidence="1">The sequence shown here is derived from an EMBL/GenBank/DDBJ whole genome shotgun (WGS) entry which is preliminary data.</text>
</comment>
<sequence>MNQELIDQIRKIVERVLEEQASTITQIANEKRLLAIFGATQLELDKPLQQLHTCMQDGWKITIILSDLATKVVNLEPIHAIFGEENILQENDLTDISAFVDSYQQIVLPVFSHPMAAKLALRLVDTPCTYLVFEALSKGKTVIAVTDALNQDKTSAKINAIEVEYVNVLSELGVQWVPMMQIAESIKNRTNDSSTSLDKPLISATTISNLDANVQELVYAKQAIITPLAHYDYYADRLSREHRIASDVDEWIERGNATITASPRFEDGVRLTAWANDTQNTENTDDYEFAIASAVYLFEIPAGTQYIEVLVRYRGEPHHLEIEDYDEPIAGRAWIRNTKRETTRSGYYDENAKETRYGDTFVLRAKNRSEHIKIPAVGHVKDGWMELHIVAEGGEQIDVEYLEVSTYHRQPKVRVIQRYTPTYRWRPWHRYTYLYFYDGPVYYATDSDHYLRWSYPVYDHHYLSIRSYYGGYLGRYRGYYPSAYYRYYSPYYGSYHSYYRGRESLQKAYTADYAALQTFFFFVEPVVLVEHKQQLAPEV</sequence>
<evidence type="ECO:0000313" key="1">
    <source>
        <dbReference type="EMBL" id="CAI8040187.1"/>
    </source>
</evidence>
<name>A0AA35T2Y9_GEOBA</name>
<dbReference type="Proteomes" id="UP001174909">
    <property type="component" value="Unassembled WGS sequence"/>
</dbReference>
<dbReference type="EMBL" id="CASHTH010003088">
    <property type="protein sequence ID" value="CAI8040187.1"/>
    <property type="molecule type" value="Genomic_DNA"/>
</dbReference>